<dbReference type="OrthoDB" id="512351at2"/>
<feature type="chain" id="PRO_5040877704" evidence="1">
    <location>
        <begin position="23"/>
        <end position="171"/>
    </location>
</feature>
<dbReference type="AlphaFoldDB" id="A0A9X5E978"/>
<accession>A0A9X5E978</accession>
<dbReference type="Proteomes" id="UP000031532">
    <property type="component" value="Unassembled WGS sequence"/>
</dbReference>
<evidence type="ECO:0000313" key="3">
    <source>
        <dbReference type="Proteomes" id="UP000031532"/>
    </source>
</evidence>
<feature type="signal peptide" evidence="1">
    <location>
        <begin position="1"/>
        <end position="22"/>
    </location>
</feature>
<organism evidence="2 3">
    <name type="scientific">Scytonema millei VB511283</name>
    <dbReference type="NCBI Taxonomy" id="1245923"/>
    <lineage>
        <taxon>Bacteria</taxon>
        <taxon>Bacillati</taxon>
        <taxon>Cyanobacteriota</taxon>
        <taxon>Cyanophyceae</taxon>
        <taxon>Nostocales</taxon>
        <taxon>Scytonemataceae</taxon>
        <taxon>Scytonema</taxon>
    </lineage>
</organism>
<protein>
    <submittedName>
        <fullName evidence="2">Uncharacterized protein</fullName>
    </submittedName>
</protein>
<dbReference type="EMBL" id="JTJC03000007">
    <property type="protein sequence ID" value="NHC37251.1"/>
    <property type="molecule type" value="Genomic_DNA"/>
</dbReference>
<sequence length="171" mass="19468">MKRISATLATLIAIATAIPTQAQTTREPKYFRSSFYKNNPSDCKIFYPVPVGAVPSRKAKDSTCLPPPLAIIPGYGKDYTRLMKTGIRAGIRGDYNTALINFRRAQQIEISKDHLGYTNREALRGINGAMVAQRYQLEPHPVKRLTPKFFWYYWTGTGDRGNWGRNIIERR</sequence>
<gene>
    <name evidence="2" type="ORF">QH73_0021865</name>
</gene>
<name>A0A9X5E978_9CYAN</name>
<dbReference type="RefSeq" id="WP_039716167.1">
    <property type="nucleotide sequence ID" value="NZ_JTJC03000007.1"/>
</dbReference>
<comment type="caution">
    <text evidence="2">The sequence shown here is derived from an EMBL/GenBank/DDBJ whole genome shotgun (WGS) entry which is preliminary data.</text>
</comment>
<keyword evidence="1" id="KW-0732">Signal</keyword>
<keyword evidence="3" id="KW-1185">Reference proteome</keyword>
<proteinExistence type="predicted"/>
<evidence type="ECO:0000313" key="2">
    <source>
        <dbReference type="EMBL" id="NHC37251.1"/>
    </source>
</evidence>
<evidence type="ECO:0000256" key="1">
    <source>
        <dbReference type="SAM" id="SignalP"/>
    </source>
</evidence>
<reference evidence="2 3" key="1">
    <citation type="journal article" date="2015" name="Genome Announc.">
        <title>Draft Genome Sequence of the Terrestrial Cyanobacterium Scytonema millei VB511283, Isolated from Eastern India.</title>
        <authorList>
            <person name="Sen D."/>
            <person name="Chandrababunaidu M.M."/>
            <person name="Singh D."/>
            <person name="Sanghi N."/>
            <person name="Ghorai A."/>
            <person name="Mishra G.P."/>
            <person name="Madduluri M."/>
            <person name="Adhikary S.P."/>
            <person name="Tripathy S."/>
        </authorList>
    </citation>
    <scope>NUCLEOTIDE SEQUENCE [LARGE SCALE GENOMIC DNA]</scope>
    <source>
        <strain evidence="2 3">VB511283</strain>
    </source>
</reference>